<dbReference type="Gene3D" id="3.40.30.10">
    <property type="entry name" value="Glutaredoxin"/>
    <property type="match status" value="1"/>
</dbReference>
<dbReference type="InterPro" id="IPR036249">
    <property type="entry name" value="Thioredoxin-like_sf"/>
</dbReference>
<dbReference type="PROSITE" id="PS51352">
    <property type="entry name" value="THIOREDOXIN_2"/>
    <property type="match status" value="1"/>
</dbReference>
<dbReference type="SUPFAM" id="SSF52833">
    <property type="entry name" value="Thioredoxin-like"/>
    <property type="match status" value="1"/>
</dbReference>
<name>A0ABW5ZX17_9FLAO</name>
<dbReference type="PANTHER" id="PTHR42852">
    <property type="entry name" value="THIOL:DISULFIDE INTERCHANGE PROTEIN DSBE"/>
    <property type="match status" value="1"/>
</dbReference>
<evidence type="ECO:0000313" key="2">
    <source>
        <dbReference type="EMBL" id="MFD2917548.1"/>
    </source>
</evidence>
<accession>A0ABW5ZX17</accession>
<sequence length="192" mass="21912">MAKSKKSKVFNLIILIVIALMIIPQTRQPIQVFLQKGIAMIVKPSVIDTSERVKLSSFDWKLQDIEGNNFDFSSAEGKVIVINFWATWCPPCIAEMPSLEKLYQNYESNDDVIFLFVSNEETTIINNFIKKKGYTFNAFQPLTNYPQEFNVSSIPRTFIISKKGEIVIDKSGAADWNSERVTNTIDELLKAF</sequence>
<feature type="domain" description="Thioredoxin" evidence="1">
    <location>
        <begin position="51"/>
        <end position="190"/>
    </location>
</feature>
<organism evidence="2 3">
    <name type="scientific">Psychroserpens luteus</name>
    <dbReference type="NCBI Taxonomy" id="1434066"/>
    <lineage>
        <taxon>Bacteria</taxon>
        <taxon>Pseudomonadati</taxon>
        <taxon>Bacteroidota</taxon>
        <taxon>Flavobacteriia</taxon>
        <taxon>Flavobacteriales</taxon>
        <taxon>Flavobacteriaceae</taxon>
        <taxon>Psychroserpens</taxon>
    </lineage>
</organism>
<dbReference type="CDD" id="cd02966">
    <property type="entry name" value="TlpA_like_family"/>
    <property type="match status" value="1"/>
</dbReference>
<protein>
    <submittedName>
        <fullName evidence="2">TlpA family protein disulfide reductase</fullName>
    </submittedName>
</protein>
<dbReference type="RefSeq" id="WP_194509637.1">
    <property type="nucleotide sequence ID" value="NZ_JADILU010000009.1"/>
</dbReference>
<dbReference type="InterPro" id="IPR013740">
    <property type="entry name" value="Redoxin"/>
</dbReference>
<evidence type="ECO:0000313" key="3">
    <source>
        <dbReference type="Proteomes" id="UP001597548"/>
    </source>
</evidence>
<dbReference type="EMBL" id="JBHUOS010000015">
    <property type="protein sequence ID" value="MFD2917548.1"/>
    <property type="molecule type" value="Genomic_DNA"/>
</dbReference>
<dbReference type="InterPro" id="IPR050553">
    <property type="entry name" value="Thioredoxin_ResA/DsbE_sf"/>
</dbReference>
<proteinExistence type="predicted"/>
<gene>
    <name evidence="2" type="ORF">ACFS29_17990</name>
</gene>
<reference evidence="3" key="1">
    <citation type="journal article" date="2019" name="Int. J. Syst. Evol. Microbiol.">
        <title>The Global Catalogue of Microorganisms (GCM) 10K type strain sequencing project: providing services to taxonomists for standard genome sequencing and annotation.</title>
        <authorList>
            <consortium name="The Broad Institute Genomics Platform"/>
            <consortium name="The Broad Institute Genome Sequencing Center for Infectious Disease"/>
            <person name="Wu L."/>
            <person name="Ma J."/>
        </authorList>
    </citation>
    <scope>NUCLEOTIDE SEQUENCE [LARGE SCALE GENOMIC DNA]</scope>
    <source>
        <strain evidence="3">KCTC 32514</strain>
    </source>
</reference>
<dbReference type="InterPro" id="IPR013766">
    <property type="entry name" value="Thioredoxin_domain"/>
</dbReference>
<dbReference type="Pfam" id="PF08534">
    <property type="entry name" value="Redoxin"/>
    <property type="match status" value="1"/>
</dbReference>
<keyword evidence="3" id="KW-1185">Reference proteome</keyword>
<dbReference type="Proteomes" id="UP001597548">
    <property type="component" value="Unassembled WGS sequence"/>
</dbReference>
<evidence type="ECO:0000259" key="1">
    <source>
        <dbReference type="PROSITE" id="PS51352"/>
    </source>
</evidence>
<comment type="caution">
    <text evidence="2">The sequence shown here is derived from an EMBL/GenBank/DDBJ whole genome shotgun (WGS) entry which is preliminary data.</text>
</comment>
<dbReference type="PANTHER" id="PTHR42852:SF17">
    <property type="entry name" value="THIOREDOXIN-LIKE PROTEIN HI_1115"/>
    <property type="match status" value="1"/>
</dbReference>